<evidence type="ECO:0000313" key="1">
    <source>
        <dbReference type="EMBL" id="KAI1882118.1"/>
    </source>
</evidence>
<dbReference type="Proteomes" id="UP000829720">
    <property type="component" value="Unassembled WGS sequence"/>
</dbReference>
<evidence type="ECO:0000313" key="2">
    <source>
        <dbReference type="Proteomes" id="UP000829720"/>
    </source>
</evidence>
<gene>
    <name evidence="1" type="ORF">AGOR_G00247390</name>
</gene>
<proteinExistence type="predicted"/>
<organism evidence="1 2">
    <name type="scientific">Albula goreensis</name>
    <dbReference type="NCBI Taxonomy" id="1534307"/>
    <lineage>
        <taxon>Eukaryota</taxon>
        <taxon>Metazoa</taxon>
        <taxon>Chordata</taxon>
        <taxon>Craniata</taxon>
        <taxon>Vertebrata</taxon>
        <taxon>Euteleostomi</taxon>
        <taxon>Actinopterygii</taxon>
        <taxon>Neopterygii</taxon>
        <taxon>Teleostei</taxon>
        <taxon>Albuliformes</taxon>
        <taxon>Albulidae</taxon>
        <taxon>Albula</taxon>
    </lineage>
</organism>
<dbReference type="OrthoDB" id="8418477at2759"/>
<keyword evidence="2" id="KW-1185">Reference proteome</keyword>
<dbReference type="AlphaFoldDB" id="A0A8T3CH83"/>
<name>A0A8T3CH83_9TELE</name>
<sequence>MEQARYSTRITQAGPGMSVESVPSGFDLSAAQKIGRQLAEIGDELDQHYRDNLPNLWLLPLRTAVHTHRLARNRLYRGVSEYHRRLRTRPGPICAWLTSLLHGLADRAEWRGTWVKTTHLFTLLPEKVPFGVADSHSWAAGLLVAALLTSAAVWMSL</sequence>
<comment type="caution">
    <text evidence="1">The sequence shown here is derived from an EMBL/GenBank/DDBJ whole genome shotgun (WGS) entry which is preliminary data.</text>
</comment>
<dbReference type="EMBL" id="JAERUA010000025">
    <property type="protein sequence ID" value="KAI1882118.1"/>
    <property type="molecule type" value="Genomic_DNA"/>
</dbReference>
<protein>
    <submittedName>
        <fullName evidence="1">Uncharacterized protein</fullName>
    </submittedName>
</protein>
<accession>A0A8T3CH83</accession>
<reference evidence="1" key="1">
    <citation type="submission" date="2021-01" db="EMBL/GenBank/DDBJ databases">
        <authorList>
            <person name="Zahm M."/>
            <person name="Roques C."/>
            <person name="Cabau C."/>
            <person name="Klopp C."/>
            <person name="Donnadieu C."/>
            <person name="Jouanno E."/>
            <person name="Lampietro C."/>
            <person name="Louis A."/>
            <person name="Herpin A."/>
            <person name="Echchiki A."/>
            <person name="Berthelot C."/>
            <person name="Parey E."/>
            <person name="Roest-Crollius H."/>
            <person name="Braasch I."/>
            <person name="Postlethwait J."/>
            <person name="Bobe J."/>
            <person name="Montfort J."/>
            <person name="Bouchez O."/>
            <person name="Begum T."/>
            <person name="Mejri S."/>
            <person name="Adams A."/>
            <person name="Chen W.-J."/>
            <person name="Guiguen Y."/>
        </authorList>
    </citation>
    <scope>NUCLEOTIDE SEQUENCE</scope>
    <source>
        <tissue evidence="1">Blood</tissue>
    </source>
</reference>